<keyword evidence="1" id="KW-1133">Transmembrane helix</keyword>
<dbReference type="HOGENOM" id="CLU_2046069_0_0_9"/>
<proteinExistence type="predicted"/>
<evidence type="ECO:0000313" key="3">
    <source>
        <dbReference type="Proteomes" id="UP000014136"/>
    </source>
</evidence>
<reference evidence="2 3" key="1">
    <citation type="submission" date="2013-03" db="EMBL/GenBank/DDBJ databases">
        <title>The Genome Sequence of Enterococcus saccharolyticus ATCC_43076 (Illumina only assembly).</title>
        <authorList>
            <consortium name="The Broad Institute Genomics Platform"/>
            <consortium name="The Broad Institute Genome Sequencing Center for Infectious Disease"/>
            <person name="Earl A."/>
            <person name="Russ C."/>
            <person name="Gilmore M."/>
            <person name="Surin D."/>
            <person name="Walker B."/>
            <person name="Young S."/>
            <person name="Zeng Q."/>
            <person name="Gargeya S."/>
            <person name="Fitzgerald M."/>
            <person name="Haas B."/>
            <person name="Abouelleil A."/>
            <person name="Allen A.W."/>
            <person name="Alvarado L."/>
            <person name="Arachchi H.M."/>
            <person name="Berlin A.M."/>
            <person name="Chapman S.B."/>
            <person name="Gainer-Dewar J."/>
            <person name="Goldberg J."/>
            <person name="Griggs A."/>
            <person name="Gujja S."/>
            <person name="Hansen M."/>
            <person name="Howarth C."/>
            <person name="Imamovic A."/>
            <person name="Ireland A."/>
            <person name="Larimer J."/>
            <person name="McCowan C."/>
            <person name="Murphy C."/>
            <person name="Pearson M."/>
            <person name="Poon T.W."/>
            <person name="Priest M."/>
            <person name="Roberts A."/>
            <person name="Saif S."/>
            <person name="Shea T."/>
            <person name="Sisk P."/>
            <person name="Sykes S."/>
            <person name="Wortman J."/>
            <person name="Nusbaum C."/>
            <person name="Birren B."/>
        </authorList>
    </citation>
    <scope>NUCLEOTIDE SEQUENCE [LARGE SCALE GENOMIC DNA]</scope>
    <source>
        <strain evidence="2 3">ATCC 43076</strain>
    </source>
</reference>
<keyword evidence="1" id="KW-0812">Transmembrane</keyword>
<dbReference type="AlphaFoldDB" id="S0JD08"/>
<dbReference type="RefSeq" id="WP_016174708.1">
    <property type="nucleotide sequence ID" value="NZ_KE136389.1"/>
</dbReference>
<organism evidence="2 3">
    <name type="scientific">Enterococcus saccharolyticus subsp. saccharolyticus ATCC 43076</name>
    <dbReference type="NCBI Taxonomy" id="1139996"/>
    <lineage>
        <taxon>Bacteria</taxon>
        <taxon>Bacillati</taxon>
        <taxon>Bacillota</taxon>
        <taxon>Bacilli</taxon>
        <taxon>Lactobacillales</taxon>
        <taxon>Enterococcaceae</taxon>
        <taxon>Enterococcus</taxon>
    </lineage>
</organism>
<dbReference type="EMBL" id="AHYT01000002">
    <property type="protein sequence ID" value="EOT30212.1"/>
    <property type="molecule type" value="Genomic_DNA"/>
</dbReference>
<keyword evidence="3" id="KW-1185">Reference proteome</keyword>
<accession>S0JD08</accession>
<feature type="transmembrane region" description="Helical" evidence="1">
    <location>
        <begin position="12"/>
        <end position="29"/>
    </location>
</feature>
<evidence type="ECO:0000256" key="1">
    <source>
        <dbReference type="SAM" id="Phobius"/>
    </source>
</evidence>
<feature type="transmembrane region" description="Helical" evidence="1">
    <location>
        <begin position="35"/>
        <end position="60"/>
    </location>
</feature>
<gene>
    <name evidence="2" type="ORF">OMQ_00908</name>
</gene>
<evidence type="ECO:0000313" key="2">
    <source>
        <dbReference type="EMBL" id="EOT30212.1"/>
    </source>
</evidence>
<keyword evidence="1" id="KW-0472">Membrane</keyword>
<feature type="transmembrane region" description="Helical" evidence="1">
    <location>
        <begin position="98"/>
        <end position="115"/>
    </location>
</feature>
<feature type="transmembrane region" description="Helical" evidence="1">
    <location>
        <begin position="67"/>
        <end position="86"/>
    </location>
</feature>
<name>S0JD08_9ENTE</name>
<dbReference type="Proteomes" id="UP000014136">
    <property type="component" value="Unassembled WGS sequence"/>
</dbReference>
<protein>
    <submittedName>
        <fullName evidence="2">Uncharacterized protein</fullName>
    </submittedName>
</protein>
<sequence>MNKLIFSHRSNFFQILVASILSMIIYLFLVFNDGLIGYIAILMMFFAYIVVFSLSTILFMNSIKEGAVFSIVISVISSCWVIYGLGSEFFSNGINFKIMMGLLLLSIVINFYGYMKQHRL</sequence>
<comment type="caution">
    <text evidence="2">The sequence shown here is derived from an EMBL/GenBank/DDBJ whole genome shotgun (WGS) entry which is preliminary data.</text>
</comment>